<comment type="caution">
    <text evidence="2">The sequence shown here is derived from an EMBL/GenBank/DDBJ whole genome shotgun (WGS) entry which is preliminary data.</text>
</comment>
<organism evidence="2 3">
    <name type="scientific">Streptomyces pratens</name>
    <dbReference type="NCBI Taxonomy" id="887456"/>
    <lineage>
        <taxon>Bacteria</taxon>
        <taxon>Bacillati</taxon>
        <taxon>Actinomycetota</taxon>
        <taxon>Actinomycetes</taxon>
        <taxon>Kitasatosporales</taxon>
        <taxon>Streptomycetaceae</taxon>
        <taxon>Streptomyces</taxon>
    </lineage>
</organism>
<evidence type="ECO:0000313" key="2">
    <source>
        <dbReference type="EMBL" id="MFC6053989.1"/>
    </source>
</evidence>
<feature type="region of interest" description="Disordered" evidence="1">
    <location>
        <begin position="100"/>
        <end position="121"/>
    </location>
</feature>
<gene>
    <name evidence="2" type="ORF">ACFP50_00355</name>
</gene>
<protein>
    <submittedName>
        <fullName evidence="2">Uncharacterized protein</fullName>
    </submittedName>
</protein>
<accession>A0ABW1LR20</accession>
<proteinExistence type="predicted"/>
<evidence type="ECO:0000256" key="1">
    <source>
        <dbReference type="SAM" id="MobiDB-lite"/>
    </source>
</evidence>
<evidence type="ECO:0000313" key="3">
    <source>
        <dbReference type="Proteomes" id="UP001596242"/>
    </source>
</evidence>
<dbReference type="RefSeq" id="WP_386391972.1">
    <property type="nucleotide sequence ID" value="NZ_JBHSPT010000001.1"/>
</dbReference>
<dbReference type="EMBL" id="JBHSPT010000001">
    <property type="protein sequence ID" value="MFC6053989.1"/>
    <property type="molecule type" value="Genomic_DNA"/>
</dbReference>
<keyword evidence="3" id="KW-1185">Reference proteome</keyword>
<reference evidence="3" key="1">
    <citation type="journal article" date="2019" name="Int. J. Syst. Evol. Microbiol.">
        <title>The Global Catalogue of Microorganisms (GCM) 10K type strain sequencing project: providing services to taxonomists for standard genome sequencing and annotation.</title>
        <authorList>
            <consortium name="The Broad Institute Genomics Platform"/>
            <consortium name="The Broad Institute Genome Sequencing Center for Infectious Disease"/>
            <person name="Wu L."/>
            <person name="Ma J."/>
        </authorList>
    </citation>
    <scope>NUCLEOTIDE SEQUENCE [LARGE SCALE GENOMIC DNA]</scope>
    <source>
        <strain evidence="3">JCM 12763</strain>
    </source>
</reference>
<name>A0ABW1LR20_9ACTN</name>
<sequence length="280" mass="29496">MTRTNTPDGAPALRLHAVAPALSSADVARGVASALTSRCDPPGGWSTGRHGRVLRYGGVTAEVTAAWDGPELRIALTSAAELPCCASELLDLINSKAGGDTMAGRAPRTDPSAAPTPPAGEQEAFRDAAHRAWRAVLLHRRVPPDACAEIRTPGVLTPLSEPALRAVPDHAVSDQAAGIRPTQEPVFVLDHAGPPTPPPGWLLHAWFAPDAGGHHFSVAPSLGGPRLRLRTRITAQRASAKDILRTWRVVTAELSARTGPRPSEDLAALLRGLPPTVWTR</sequence>
<dbReference type="Proteomes" id="UP001596242">
    <property type="component" value="Unassembled WGS sequence"/>
</dbReference>